<accession>A0AAD3RA10</accession>
<comment type="caution">
    <text evidence="1">The sequence shown here is derived from an EMBL/GenBank/DDBJ whole genome shotgun (WGS) entry which is preliminary data.</text>
</comment>
<reference evidence="1" key="1">
    <citation type="submission" date="2022-08" db="EMBL/GenBank/DDBJ databases">
        <title>Genome sequencing of akame (Lates japonicus).</title>
        <authorList>
            <person name="Hashiguchi Y."/>
            <person name="Takahashi H."/>
        </authorList>
    </citation>
    <scope>NUCLEOTIDE SEQUENCE</scope>
    <source>
        <strain evidence="1">Kochi</strain>
    </source>
</reference>
<sequence length="121" mass="13849">MLTSPSELERLPKHFTNIVPAFLTYKKAICKSVMDELRRIGRSTEDMAKQLTEVLHLKYERAHLAYLLSVQNIRDAEAGVYGERTITGLLRQSDTLLHLVDTLMLMVGVEYLFPHTTWSTA</sequence>
<organism evidence="1 2">
    <name type="scientific">Lates japonicus</name>
    <name type="common">Japanese lates</name>
    <dbReference type="NCBI Taxonomy" id="270547"/>
    <lineage>
        <taxon>Eukaryota</taxon>
        <taxon>Metazoa</taxon>
        <taxon>Chordata</taxon>
        <taxon>Craniata</taxon>
        <taxon>Vertebrata</taxon>
        <taxon>Euteleostomi</taxon>
        <taxon>Actinopterygii</taxon>
        <taxon>Neopterygii</taxon>
        <taxon>Teleostei</taxon>
        <taxon>Neoteleostei</taxon>
        <taxon>Acanthomorphata</taxon>
        <taxon>Carangaria</taxon>
        <taxon>Carangaria incertae sedis</taxon>
        <taxon>Centropomidae</taxon>
        <taxon>Lates</taxon>
    </lineage>
</organism>
<keyword evidence="2" id="KW-1185">Reference proteome</keyword>
<name>A0AAD3RA10_LATJO</name>
<proteinExistence type="predicted"/>
<dbReference type="AlphaFoldDB" id="A0AAD3RA10"/>
<gene>
    <name evidence="1" type="ORF">AKAME5_001315100</name>
</gene>
<evidence type="ECO:0000313" key="2">
    <source>
        <dbReference type="Proteomes" id="UP001279410"/>
    </source>
</evidence>
<protein>
    <submittedName>
        <fullName evidence="1">Uncharacterized protein</fullName>
    </submittedName>
</protein>
<dbReference type="Proteomes" id="UP001279410">
    <property type="component" value="Unassembled WGS sequence"/>
</dbReference>
<evidence type="ECO:0000313" key="1">
    <source>
        <dbReference type="EMBL" id="GLD61323.1"/>
    </source>
</evidence>
<dbReference type="EMBL" id="BRZM01000044">
    <property type="protein sequence ID" value="GLD61323.1"/>
    <property type="molecule type" value="Genomic_DNA"/>
</dbReference>